<feature type="compositionally biased region" description="Pro residues" evidence="1">
    <location>
        <begin position="84"/>
        <end position="94"/>
    </location>
</feature>
<keyword evidence="3" id="KW-1185">Reference proteome</keyword>
<dbReference type="GeneID" id="26516907"/>
<feature type="compositionally biased region" description="Basic and acidic residues" evidence="1">
    <location>
        <begin position="51"/>
        <end position="78"/>
    </location>
</feature>
<name>A0A0K0NKW3_9CAUD</name>
<organism evidence="2 3">
    <name type="scientific">Gordonia phage GMA3</name>
    <dbReference type="NCBI Taxonomy" id="1647284"/>
    <lineage>
        <taxon>Viruses</taxon>
        <taxon>Duplodnaviria</taxon>
        <taxon>Heunggongvirae</taxon>
        <taxon>Uroviricota</taxon>
        <taxon>Caudoviricetes</taxon>
        <taxon>Gamtrevirus</taxon>
        <taxon>Gamtrevirus GMA3</taxon>
    </lineage>
</organism>
<feature type="region of interest" description="Disordered" evidence="1">
    <location>
        <begin position="51"/>
        <end position="94"/>
    </location>
</feature>
<sequence>MELPKLSQYLLKHTPDESGHVCSCEFMGTGFGDWAAHVEVGWKLESRKFKATRAMEPRSSEPHEHSKEPLTPAQEKKYIQPKPLMVPPPIPGKK</sequence>
<dbReference type="EMBL" id="KR063279">
    <property type="protein sequence ID" value="AKL88213.1"/>
    <property type="molecule type" value="Genomic_DNA"/>
</dbReference>
<proteinExistence type="predicted"/>
<evidence type="ECO:0000313" key="2">
    <source>
        <dbReference type="EMBL" id="AKL88213.1"/>
    </source>
</evidence>
<dbReference type="RefSeq" id="YP_009188604.1">
    <property type="nucleotide sequence ID" value="NC_028668.1"/>
</dbReference>
<protein>
    <submittedName>
        <fullName evidence="2">Uncharacterized protein</fullName>
    </submittedName>
</protein>
<gene>
    <name evidence="2" type="ORF">GMA3_36</name>
</gene>
<evidence type="ECO:0000256" key="1">
    <source>
        <dbReference type="SAM" id="MobiDB-lite"/>
    </source>
</evidence>
<reference evidence="2 3" key="1">
    <citation type="journal article" date="2015" name="PLoS ONE">
        <title>Lysis to Kill: Evaluation of the Lytic Abilities, and Genomics of Nine Bacteriophages Infective for Gordonia spp. and Their Potential Use in Activated Sludge Foam Biocontrol.</title>
        <authorList>
            <person name="Dyson Z.A."/>
            <person name="Tucci J."/>
            <person name="Seviour R.J."/>
            <person name="Petrovski S."/>
        </authorList>
    </citation>
    <scope>NUCLEOTIDE SEQUENCE [LARGE SCALE GENOMIC DNA]</scope>
</reference>
<evidence type="ECO:0000313" key="3">
    <source>
        <dbReference type="Proteomes" id="UP000204451"/>
    </source>
</evidence>
<dbReference type="Proteomes" id="UP000204451">
    <property type="component" value="Segment"/>
</dbReference>
<dbReference type="KEGG" id="vg:26516907"/>
<accession>A0A0K0NKW3</accession>